<accession>A0A067PMC2</accession>
<dbReference type="EMBL" id="KL197748">
    <property type="protein sequence ID" value="KDQ51476.1"/>
    <property type="molecule type" value="Genomic_DNA"/>
</dbReference>
<dbReference type="Proteomes" id="UP000027265">
    <property type="component" value="Unassembled WGS sequence"/>
</dbReference>
<name>A0A067PMC2_9AGAM</name>
<protein>
    <recommendedName>
        <fullName evidence="3">Endonuclease/exonuclease/phosphatase domain-containing protein</fullName>
    </recommendedName>
</protein>
<dbReference type="AlphaFoldDB" id="A0A067PMC2"/>
<evidence type="ECO:0008006" key="3">
    <source>
        <dbReference type="Google" id="ProtNLM"/>
    </source>
</evidence>
<dbReference type="STRING" id="933084.A0A067PMC2"/>
<organism evidence="1 2">
    <name type="scientific">Jaapia argillacea MUCL 33604</name>
    <dbReference type="NCBI Taxonomy" id="933084"/>
    <lineage>
        <taxon>Eukaryota</taxon>
        <taxon>Fungi</taxon>
        <taxon>Dikarya</taxon>
        <taxon>Basidiomycota</taxon>
        <taxon>Agaricomycotina</taxon>
        <taxon>Agaricomycetes</taxon>
        <taxon>Agaricomycetidae</taxon>
        <taxon>Jaapiales</taxon>
        <taxon>Jaapiaceae</taxon>
        <taxon>Jaapia</taxon>
    </lineage>
</organism>
<evidence type="ECO:0000313" key="2">
    <source>
        <dbReference type="Proteomes" id="UP000027265"/>
    </source>
</evidence>
<feature type="non-terminal residue" evidence="1">
    <location>
        <position position="1"/>
    </location>
</feature>
<sequence length="166" mass="19699">LVANGTGNLTRPDNVFVSSEFLNAFARCYTIPDTRPPNTDHIPIISEVDVSLATDEVQLRRNFRETDWREFRKMLATKLTAVHWLEEIETKEELKHQAQYLESAIVETIEAHIPMAKICPFSKCWWSKHLTAMRREMKKLGRRSYARRQDREDLAHELYRKHRNQY</sequence>
<reference evidence="2" key="1">
    <citation type="journal article" date="2014" name="Proc. Natl. Acad. Sci. U.S.A.">
        <title>Extensive sampling of basidiomycete genomes demonstrates inadequacy of the white-rot/brown-rot paradigm for wood decay fungi.</title>
        <authorList>
            <person name="Riley R."/>
            <person name="Salamov A.A."/>
            <person name="Brown D.W."/>
            <person name="Nagy L.G."/>
            <person name="Floudas D."/>
            <person name="Held B.W."/>
            <person name="Levasseur A."/>
            <person name="Lombard V."/>
            <person name="Morin E."/>
            <person name="Otillar R."/>
            <person name="Lindquist E.A."/>
            <person name="Sun H."/>
            <person name="LaButti K.M."/>
            <person name="Schmutz J."/>
            <person name="Jabbour D."/>
            <person name="Luo H."/>
            <person name="Baker S.E."/>
            <person name="Pisabarro A.G."/>
            <person name="Walton J.D."/>
            <person name="Blanchette R.A."/>
            <person name="Henrissat B."/>
            <person name="Martin F."/>
            <person name="Cullen D."/>
            <person name="Hibbett D.S."/>
            <person name="Grigoriev I.V."/>
        </authorList>
    </citation>
    <scope>NUCLEOTIDE SEQUENCE [LARGE SCALE GENOMIC DNA]</scope>
    <source>
        <strain evidence="2">MUCL 33604</strain>
    </source>
</reference>
<dbReference type="InParanoid" id="A0A067PMC2"/>
<gene>
    <name evidence="1" type="ORF">JAAARDRAFT_95126</name>
</gene>
<dbReference type="HOGENOM" id="CLU_115679_0_0_1"/>
<dbReference type="OrthoDB" id="3261136at2759"/>
<evidence type="ECO:0000313" key="1">
    <source>
        <dbReference type="EMBL" id="KDQ51476.1"/>
    </source>
</evidence>
<feature type="non-terminal residue" evidence="1">
    <location>
        <position position="166"/>
    </location>
</feature>
<proteinExistence type="predicted"/>
<keyword evidence="2" id="KW-1185">Reference proteome</keyword>